<dbReference type="EMBL" id="VIIS01000294">
    <property type="protein sequence ID" value="KAF0310667.1"/>
    <property type="molecule type" value="Genomic_DNA"/>
</dbReference>
<dbReference type="Proteomes" id="UP000440578">
    <property type="component" value="Unassembled WGS sequence"/>
</dbReference>
<dbReference type="PANTHER" id="PTHR16528">
    <property type="entry name" value="GOLGI-ASSOCIATED PDZ AND COILED-COIL MOTIF-CONTAINING"/>
    <property type="match status" value="1"/>
</dbReference>
<dbReference type="OrthoDB" id="10063653at2759"/>
<sequence length="100" mass="10846">MAVAAMSFQWLDTLEKDFDVAFVDLDTILGSGILDSLEEAGDMPPELDEAPGGLTGAVRHKLAAMASCWAQLVHKAQTVFQNNAKLEVGPSDGRSKRRRM</sequence>
<evidence type="ECO:0000313" key="1">
    <source>
        <dbReference type="EMBL" id="KAF0310667.1"/>
    </source>
</evidence>
<gene>
    <name evidence="1" type="primary">Gopc</name>
    <name evidence="1" type="ORF">FJT64_018372</name>
</gene>
<keyword evidence="2" id="KW-1185">Reference proteome</keyword>
<dbReference type="GO" id="GO:0005794">
    <property type="term" value="C:Golgi apparatus"/>
    <property type="evidence" value="ECO:0007669"/>
    <property type="project" value="InterPro"/>
</dbReference>
<proteinExistence type="predicted"/>
<dbReference type="InterPro" id="IPR038879">
    <property type="entry name" value="GOPC"/>
</dbReference>
<accession>A0A6A4WU37</accession>
<dbReference type="GO" id="GO:0016020">
    <property type="term" value="C:membrane"/>
    <property type="evidence" value="ECO:0007669"/>
    <property type="project" value="TreeGrafter"/>
</dbReference>
<dbReference type="GO" id="GO:0044325">
    <property type="term" value="F:transmembrane transporter binding"/>
    <property type="evidence" value="ECO:0007669"/>
    <property type="project" value="TreeGrafter"/>
</dbReference>
<protein>
    <submittedName>
        <fullName evidence="1">Golgi-associated PDZ and coiled-coil motif-containing protein</fullName>
    </submittedName>
</protein>
<reference evidence="1 2" key="1">
    <citation type="submission" date="2019-07" db="EMBL/GenBank/DDBJ databases">
        <title>Draft genome assembly of a fouling barnacle, Amphibalanus amphitrite (Darwin, 1854): The first reference genome for Thecostraca.</title>
        <authorList>
            <person name="Kim W."/>
        </authorList>
    </citation>
    <scope>NUCLEOTIDE SEQUENCE [LARGE SCALE GENOMIC DNA]</scope>
    <source>
        <strain evidence="1">SNU_AA5</strain>
        <tissue evidence="1">Soma without cirri and trophi</tissue>
    </source>
</reference>
<organism evidence="1 2">
    <name type="scientific">Amphibalanus amphitrite</name>
    <name type="common">Striped barnacle</name>
    <name type="synonym">Balanus amphitrite</name>
    <dbReference type="NCBI Taxonomy" id="1232801"/>
    <lineage>
        <taxon>Eukaryota</taxon>
        <taxon>Metazoa</taxon>
        <taxon>Ecdysozoa</taxon>
        <taxon>Arthropoda</taxon>
        <taxon>Crustacea</taxon>
        <taxon>Multicrustacea</taxon>
        <taxon>Cirripedia</taxon>
        <taxon>Thoracica</taxon>
        <taxon>Thoracicalcarea</taxon>
        <taxon>Balanomorpha</taxon>
        <taxon>Balanoidea</taxon>
        <taxon>Balanidae</taxon>
        <taxon>Amphibalaninae</taxon>
        <taxon>Amphibalanus</taxon>
    </lineage>
</organism>
<comment type="caution">
    <text evidence="1">The sequence shown here is derived from an EMBL/GenBank/DDBJ whole genome shotgun (WGS) entry which is preliminary data.</text>
</comment>
<dbReference type="PANTHER" id="PTHR16528:SF2">
    <property type="entry name" value="GOLGI-ASSOCIATED PDZ AND COILED-COIL MOTIF-CONTAINING PROTEIN"/>
    <property type="match status" value="1"/>
</dbReference>
<dbReference type="AlphaFoldDB" id="A0A6A4WU37"/>
<name>A0A6A4WU37_AMPAM</name>
<dbReference type="GO" id="GO:2000009">
    <property type="term" value="P:negative regulation of protein localization to cell surface"/>
    <property type="evidence" value="ECO:0007669"/>
    <property type="project" value="TreeGrafter"/>
</dbReference>
<dbReference type="GO" id="GO:0030140">
    <property type="term" value="C:trans-Golgi network transport vesicle"/>
    <property type="evidence" value="ECO:0007669"/>
    <property type="project" value="TreeGrafter"/>
</dbReference>
<evidence type="ECO:0000313" key="2">
    <source>
        <dbReference type="Proteomes" id="UP000440578"/>
    </source>
</evidence>